<dbReference type="InterPro" id="IPR050734">
    <property type="entry name" value="PIH1/Kintoun_subfamily"/>
</dbReference>
<evidence type="ECO:0000256" key="1">
    <source>
        <dbReference type="ARBA" id="ARBA00008511"/>
    </source>
</evidence>
<dbReference type="InterPro" id="IPR012981">
    <property type="entry name" value="PIH1_N"/>
</dbReference>
<feature type="region of interest" description="Disordered" evidence="2">
    <location>
        <begin position="132"/>
        <end position="164"/>
    </location>
</feature>
<dbReference type="PANTHER" id="PTHR22997:SF0">
    <property type="entry name" value="PIH1 DOMAIN-CONTAINING PROTEIN 1"/>
    <property type="match status" value="1"/>
</dbReference>
<accession>A0A165PEE3</accession>
<dbReference type="Proteomes" id="UP000076727">
    <property type="component" value="Unassembled WGS sequence"/>
</dbReference>
<dbReference type="STRING" id="1314783.A0A165PEE3"/>
<dbReference type="PANTHER" id="PTHR22997">
    <property type="entry name" value="PIH1 DOMAIN-CONTAINING PROTEIN 1"/>
    <property type="match status" value="1"/>
</dbReference>
<name>A0A165PEE3_9APHY</name>
<organism evidence="4 5">
    <name type="scientific">Daedalea quercina L-15889</name>
    <dbReference type="NCBI Taxonomy" id="1314783"/>
    <lineage>
        <taxon>Eukaryota</taxon>
        <taxon>Fungi</taxon>
        <taxon>Dikarya</taxon>
        <taxon>Basidiomycota</taxon>
        <taxon>Agaricomycotina</taxon>
        <taxon>Agaricomycetes</taxon>
        <taxon>Polyporales</taxon>
        <taxon>Fomitopsis</taxon>
    </lineage>
</organism>
<dbReference type="Pfam" id="PF08190">
    <property type="entry name" value="PIH1"/>
    <property type="match status" value="1"/>
</dbReference>
<dbReference type="EMBL" id="KV429070">
    <property type="protein sequence ID" value="KZT68106.1"/>
    <property type="molecule type" value="Genomic_DNA"/>
</dbReference>
<gene>
    <name evidence="4" type="ORF">DAEQUDRAFT_745894</name>
</gene>
<evidence type="ECO:0000256" key="2">
    <source>
        <dbReference type="SAM" id="MobiDB-lite"/>
    </source>
</evidence>
<dbReference type="AlphaFoldDB" id="A0A165PEE3"/>
<sequence>MQGEDVLDADNAQGWFVPIVVSEPREDIDKAGKPSIVFDSIYHSSLKSRALKDTAFKTFLIELAFQRIEASYAVPLARQIGTPNIKAKGGLSPRTVQIPTSLFPAGHPALVSSAKPQGKKLVEELASPAARPKGILKKSSGSTDPPAQNDSPGATQASPSVGKMPELTWSKNALTEGLQINLSVPELTHAHVSSATLDVEPRRLILSIPPLYALDLNLDLPDAQIRDGLQLSRSSADQVLMLKRQRDLDVDSARAEWRVAEGRLVVHV</sequence>
<evidence type="ECO:0000313" key="5">
    <source>
        <dbReference type="Proteomes" id="UP000076727"/>
    </source>
</evidence>
<proteinExistence type="inferred from homology"/>
<feature type="compositionally biased region" description="Polar residues" evidence="2">
    <location>
        <begin position="139"/>
        <end position="159"/>
    </location>
</feature>
<dbReference type="GO" id="GO:0005737">
    <property type="term" value="C:cytoplasm"/>
    <property type="evidence" value="ECO:0007669"/>
    <property type="project" value="TreeGrafter"/>
</dbReference>
<feature type="domain" description="PIH1 N-terminal" evidence="3">
    <location>
        <begin position="10"/>
        <end position="99"/>
    </location>
</feature>
<evidence type="ECO:0000313" key="4">
    <source>
        <dbReference type="EMBL" id="KZT68106.1"/>
    </source>
</evidence>
<evidence type="ECO:0000259" key="3">
    <source>
        <dbReference type="Pfam" id="PF08190"/>
    </source>
</evidence>
<protein>
    <recommendedName>
        <fullName evidence="3">PIH1 N-terminal domain-containing protein</fullName>
    </recommendedName>
</protein>
<reference evidence="4 5" key="1">
    <citation type="journal article" date="2016" name="Mol. Biol. Evol.">
        <title>Comparative Genomics of Early-Diverging Mushroom-Forming Fungi Provides Insights into the Origins of Lignocellulose Decay Capabilities.</title>
        <authorList>
            <person name="Nagy L.G."/>
            <person name="Riley R."/>
            <person name="Tritt A."/>
            <person name="Adam C."/>
            <person name="Daum C."/>
            <person name="Floudas D."/>
            <person name="Sun H."/>
            <person name="Yadav J.S."/>
            <person name="Pangilinan J."/>
            <person name="Larsson K.H."/>
            <person name="Matsuura K."/>
            <person name="Barry K."/>
            <person name="Labutti K."/>
            <person name="Kuo R."/>
            <person name="Ohm R.A."/>
            <person name="Bhattacharya S.S."/>
            <person name="Shirouzu T."/>
            <person name="Yoshinaga Y."/>
            <person name="Martin F.M."/>
            <person name="Grigoriev I.V."/>
            <person name="Hibbett D.S."/>
        </authorList>
    </citation>
    <scope>NUCLEOTIDE SEQUENCE [LARGE SCALE GENOMIC DNA]</scope>
    <source>
        <strain evidence="4 5">L-15889</strain>
    </source>
</reference>
<keyword evidence="5" id="KW-1185">Reference proteome</keyword>
<dbReference type="OrthoDB" id="5135119at2759"/>
<comment type="similarity">
    <text evidence="1">Belongs to the PIH1 family.</text>
</comment>